<dbReference type="PROSITE" id="PS01031">
    <property type="entry name" value="SHSP"/>
    <property type="match status" value="1"/>
</dbReference>
<name>A0A316Z9D7_9BASI</name>
<dbReference type="EMBL" id="KZ819297">
    <property type="protein sequence ID" value="PWN96865.1"/>
    <property type="molecule type" value="Genomic_DNA"/>
</dbReference>
<dbReference type="OrthoDB" id="1431247at2759"/>
<dbReference type="GeneID" id="37267540"/>
<organism evidence="3 4">
    <name type="scientific">Tilletiopsis washingtonensis</name>
    <dbReference type="NCBI Taxonomy" id="58919"/>
    <lineage>
        <taxon>Eukaryota</taxon>
        <taxon>Fungi</taxon>
        <taxon>Dikarya</taxon>
        <taxon>Basidiomycota</taxon>
        <taxon>Ustilaginomycotina</taxon>
        <taxon>Exobasidiomycetes</taxon>
        <taxon>Entylomatales</taxon>
        <taxon>Entylomatales incertae sedis</taxon>
        <taxon>Tilletiopsis</taxon>
    </lineage>
</organism>
<proteinExistence type="inferred from homology"/>
<sequence length="93" mass="10327">LPVLDQRPAPPETNLNIDTSTERYTLVMSLPGFSLDAITLATKHHRQLVIVADSYDEGGGHVERRVTFSHDADLKKTTASFDGQKLTVLVPRR</sequence>
<gene>
    <name evidence="3" type="ORF">FA09DRAFT_291858</name>
</gene>
<evidence type="ECO:0000313" key="3">
    <source>
        <dbReference type="EMBL" id="PWN96865.1"/>
    </source>
</evidence>
<accession>A0A316Z9D7</accession>
<feature type="domain" description="SHSP" evidence="2">
    <location>
        <begin position="6"/>
        <end position="93"/>
    </location>
</feature>
<evidence type="ECO:0000259" key="2">
    <source>
        <dbReference type="PROSITE" id="PS01031"/>
    </source>
</evidence>
<keyword evidence="4" id="KW-1185">Reference proteome</keyword>
<dbReference type="InterPro" id="IPR002068">
    <property type="entry name" value="A-crystallin/Hsp20_dom"/>
</dbReference>
<feature type="non-terminal residue" evidence="3">
    <location>
        <position position="1"/>
    </location>
</feature>
<dbReference type="Gene3D" id="2.60.40.790">
    <property type="match status" value="1"/>
</dbReference>
<protein>
    <recommendedName>
        <fullName evidence="2">SHSP domain-containing protein</fullName>
    </recommendedName>
</protein>
<dbReference type="CDD" id="cd06464">
    <property type="entry name" value="ACD_sHsps-like"/>
    <property type="match status" value="1"/>
</dbReference>
<dbReference type="AlphaFoldDB" id="A0A316Z9D7"/>
<dbReference type="SUPFAM" id="SSF49764">
    <property type="entry name" value="HSP20-like chaperones"/>
    <property type="match status" value="1"/>
</dbReference>
<reference evidence="3 4" key="1">
    <citation type="journal article" date="2018" name="Mol. Biol. Evol.">
        <title>Broad Genomic Sampling Reveals a Smut Pathogenic Ancestry of the Fungal Clade Ustilaginomycotina.</title>
        <authorList>
            <person name="Kijpornyongpan T."/>
            <person name="Mondo S.J."/>
            <person name="Barry K."/>
            <person name="Sandor L."/>
            <person name="Lee J."/>
            <person name="Lipzen A."/>
            <person name="Pangilinan J."/>
            <person name="LaButti K."/>
            <person name="Hainaut M."/>
            <person name="Henrissat B."/>
            <person name="Grigoriev I.V."/>
            <person name="Spatafora J.W."/>
            <person name="Aime M.C."/>
        </authorList>
    </citation>
    <scope>NUCLEOTIDE SEQUENCE [LARGE SCALE GENOMIC DNA]</scope>
    <source>
        <strain evidence="3 4">MCA 4186</strain>
    </source>
</reference>
<evidence type="ECO:0000313" key="4">
    <source>
        <dbReference type="Proteomes" id="UP000245946"/>
    </source>
</evidence>
<dbReference type="InterPro" id="IPR008978">
    <property type="entry name" value="HSP20-like_chaperone"/>
</dbReference>
<feature type="non-terminal residue" evidence="3">
    <location>
        <position position="93"/>
    </location>
</feature>
<evidence type="ECO:0000256" key="1">
    <source>
        <dbReference type="PROSITE-ProRule" id="PRU00285"/>
    </source>
</evidence>
<comment type="similarity">
    <text evidence="1">Belongs to the small heat shock protein (HSP20) family.</text>
</comment>
<dbReference type="RefSeq" id="XP_025597144.1">
    <property type="nucleotide sequence ID" value="XM_025739994.1"/>
</dbReference>
<dbReference type="Proteomes" id="UP000245946">
    <property type="component" value="Unassembled WGS sequence"/>
</dbReference>